<proteinExistence type="predicted"/>
<protein>
    <recommendedName>
        <fullName evidence="3">CHAT domain-containing protein</fullName>
    </recommendedName>
</protein>
<reference evidence="1 2" key="1">
    <citation type="submission" date="2019-03" db="EMBL/GenBank/DDBJ databases">
        <title>Genomics of glacier-inhabiting Cryobacterium strains.</title>
        <authorList>
            <person name="Liu Q."/>
            <person name="Xin Y.-H."/>
        </authorList>
    </citation>
    <scope>NUCLEOTIDE SEQUENCE [LARGE SCALE GENOMIC DNA]</scope>
    <source>
        <strain evidence="1 2">TMT2-16</strain>
    </source>
</reference>
<comment type="caution">
    <text evidence="1">The sequence shown here is derived from an EMBL/GenBank/DDBJ whole genome shotgun (WGS) entry which is preliminary data.</text>
</comment>
<accession>A0ABY2JJ54</accession>
<organism evidence="1 2">
    <name type="scientific">Cryobacterium sandaracinum</name>
    <dbReference type="NCBI Taxonomy" id="1259247"/>
    <lineage>
        <taxon>Bacteria</taxon>
        <taxon>Bacillati</taxon>
        <taxon>Actinomycetota</taxon>
        <taxon>Actinomycetes</taxon>
        <taxon>Micrococcales</taxon>
        <taxon>Microbacteriaceae</taxon>
        <taxon>Cryobacterium</taxon>
    </lineage>
</organism>
<evidence type="ECO:0000313" key="1">
    <source>
        <dbReference type="EMBL" id="TFD04820.1"/>
    </source>
</evidence>
<dbReference type="RefSeq" id="WP_134372589.1">
    <property type="nucleotide sequence ID" value="NZ_SOGO01000016.1"/>
</dbReference>
<dbReference type="EMBL" id="SOGO01000016">
    <property type="protein sequence ID" value="TFD04820.1"/>
    <property type="molecule type" value="Genomic_DNA"/>
</dbReference>
<evidence type="ECO:0000313" key="2">
    <source>
        <dbReference type="Proteomes" id="UP000297851"/>
    </source>
</evidence>
<dbReference type="Proteomes" id="UP000297851">
    <property type="component" value="Unassembled WGS sequence"/>
</dbReference>
<gene>
    <name evidence="1" type="ORF">E3T25_04710</name>
</gene>
<keyword evidence="2" id="KW-1185">Reference proteome</keyword>
<sequence>MQTLNNAASGIWTDDVKLAVSKASALITFSNFPVGLLTLPGDTSPLVYRLPVTHRPLAPLTAALRFEFGPTPRIDLSSGFRVLVAECVGPDDPVGRLSRSGWDMAEEMLKSSPSKVIMTRVDVASAADLNAAIDSHEPDVLVISAHGAEVDGVAGLRVGKDFYAGSGQRLWPPVVILSACRVAPRGAGGPNIADRILEQGAVAVLATHVEVDVRHNALLCLRLFLYMALAVEGAEPEEDLLSVWHRVQGSSPIADVMNGIGPLERWMQTVGAEGVPRFVQFMTEANRGRLRRTHAFDDTERFLIELAAETGDSASLQQWLSSPGYLPESAFYSMAGLPENVLFKRRPVLSLPPLPRSRAVVSGRA</sequence>
<name>A0ABY2JJ54_9MICO</name>
<evidence type="ECO:0008006" key="3">
    <source>
        <dbReference type="Google" id="ProtNLM"/>
    </source>
</evidence>